<sequence length="605" mass="67417">MDRAGQERFGFSVWLGDEERVVPWSDKLANAPWNGTEWVAILHDAVKEKFGFPRTSKLDLVYEDKTGEEKKLIIGVTGIKRSAYWNSLSERTQNSSRCKNGRVDIQGVRGLPNLDFKVSFRGDKKLVSWPREKEVADSVANDLERPWKTIQNLTRQAFNLPYDDAPLVISVEDPDGDEVLIADANIWNKFLSLLPLDKDSLRTIQITAHGLNDQMRLVPVPKAASKAQSSKDIVGFPVRKLAGKPVELPTKVLLRSGTEIAHELGTLWITGSALKGTDSERWLDSWNLAMQSAERLFGVPQSVTKTVEIVDSAKVAITLSTPWCWQTFADLLTVAERRIRHLEMDISGPRPNVKLIAPSTGVQAGAGAVSQFEVKHIKETPVVFFVLDPLNGPGARTETHVAKWEKLADESWDAEWARVHNHVKELFTLSEDAPYTLYYVDDDRDEIGMSFPDDWKNFLAFVGKQKSVIRKVHVRVDPLYAPAQPEVSAPQATSNFDPYFGGGFRAPSTSSAAYEPPTSPDSTSSTVLMQELSAESEALSRELAEAKREVQAQREARSQLAQTLSQATSNMMQQIQDLTSQVVRLTTENTALLEKNDMLRAGMAC</sequence>
<dbReference type="AlphaFoldDB" id="A0A165G5B1"/>
<name>A0A165G5B1_EXIGL</name>
<dbReference type="Proteomes" id="UP000077266">
    <property type="component" value="Unassembled WGS sequence"/>
</dbReference>
<dbReference type="OrthoDB" id="10369431at2759"/>
<protein>
    <recommendedName>
        <fullName evidence="4">PB1 domain-containing protein</fullName>
    </recommendedName>
</protein>
<evidence type="ECO:0000313" key="3">
    <source>
        <dbReference type="Proteomes" id="UP000077266"/>
    </source>
</evidence>
<accession>A0A165G5B1</accession>
<reference evidence="2 3" key="1">
    <citation type="journal article" date="2016" name="Mol. Biol. Evol.">
        <title>Comparative Genomics of Early-Diverging Mushroom-Forming Fungi Provides Insights into the Origins of Lignocellulose Decay Capabilities.</title>
        <authorList>
            <person name="Nagy L.G."/>
            <person name="Riley R."/>
            <person name="Tritt A."/>
            <person name="Adam C."/>
            <person name="Daum C."/>
            <person name="Floudas D."/>
            <person name="Sun H."/>
            <person name="Yadav J.S."/>
            <person name="Pangilinan J."/>
            <person name="Larsson K.H."/>
            <person name="Matsuura K."/>
            <person name="Barry K."/>
            <person name="Labutti K."/>
            <person name="Kuo R."/>
            <person name="Ohm R.A."/>
            <person name="Bhattacharya S.S."/>
            <person name="Shirouzu T."/>
            <person name="Yoshinaga Y."/>
            <person name="Martin F.M."/>
            <person name="Grigoriev I.V."/>
            <person name="Hibbett D.S."/>
        </authorList>
    </citation>
    <scope>NUCLEOTIDE SEQUENCE [LARGE SCALE GENOMIC DNA]</scope>
    <source>
        <strain evidence="2 3">HHB12029</strain>
    </source>
</reference>
<evidence type="ECO:0000313" key="2">
    <source>
        <dbReference type="EMBL" id="KZV90001.1"/>
    </source>
</evidence>
<keyword evidence="1" id="KW-0175">Coiled coil</keyword>
<keyword evidence="3" id="KW-1185">Reference proteome</keyword>
<gene>
    <name evidence="2" type="ORF">EXIGLDRAFT_750863</name>
</gene>
<evidence type="ECO:0000256" key="1">
    <source>
        <dbReference type="SAM" id="Coils"/>
    </source>
</evidence>
<dbReference type="EMBL" id="KV426058">
    <property type="protein sequence ID" value="KZV90001.1"/>
    <property type="molecule type" value="Genomic_DNA"/>
</dbReference>
<organism evidence="2 3">
    <name type="scientific">Exidia glandulosa HHB12029</name>
    <dbReference type="NCBI Taxonomy" id="1314781"/>
    <lineage>
        <taxon>Eukaryota</taxon>
        <taxon>Fungi</taxon>
        <taxon>Dikarya</taxon>
        <taxon>Basidiomycota</taxon>
        <taxon>Agaricomycotina</taxon>
        <taxon>Agaricomycetes</taxon>
        <taxon>Auriculariales</taxon>
        <taxon>Exidiaceae</taxon>
        <taxon>Exidia</taxon>
    </lineage>
</organism>
<dbReference type="InParanoid" id="A0A165G5B1"/>
<feature type="coiled-coil region" evidence="1">
    <location>
        <begin position="529"/>
        <end position="595"/>
    </location>
</feature>
<proteinExistence type="predicted"/>
<evidence type="ECO:0008006" key="4">
    <source>
        <dbReference type="Google" id="ProtNLM"/>
    </source>
</evidence>